<gene>
    <name evidence="2" type="ORF">COV30_00565</name>
</gene>
<reference evidence="2 3" key="1">
    <citation type="submission" date="2017-09" db="EMBL/GenBank/DDBJ databases">
        <title>Depth-based differentiation of microbial function through sediment-hosted aquifers and enrichment of novel symbionts in the deep terrestrial subsurface.</title>
        <authorList>
            <person name="Probst A.J."/>
            <person name="Ladd B."/>
            <person name="Jarett J.K."/>
            <person name="Geller-Mcgrath D.E."/>
            <person name="Sieber C.M."/>
            <person name="Emerson J.B."/>
            <person name="Anantharaman K."/>
            <person name="Thomas B.C."/>
            <person name="Malmstrom R."/>
            <person name="Stieglmeier M."/>
            <person name="Klingl A."/>
            <person name="Woyke T."/>
            <person name="Ryan C.M."/>
            <person name="Banfield J.F."/>
        </authorList>
    </citation>
    <scope>NUCLEOTIDE SEQUENCE [LARGE SCALE GENOMIC DNA]</scope>
    <source>
        <strain evidence="2">CG10_big_fil_rev_8_21_14_0_10_37_15</strain>
    </source>
</reference>
<dbReference type="Pfam" id="PF00753">
    <property type="entry name" value="Lactamase_B"/>
    <property type="match status" value="1"/>
</dbReference>
<evidence type="ECO:0000313" key="2">
    <source>
        <dbReference type="EMBL" id="PIR42051.1"/>
    </source>
</evidence>
<dbReference type="InterPro" id="IPR036866">
    <property type="entry name" value="RibonucZ/Hydroxyglut_hydro"/>
</dbReference>
<dbReference type="InterPro" id="IPR035681">
    <property type="entry name" value="ComA-like_MBL"/>
</dbReference>
<dbReference type="InterPro" id="IPR001279">
    <property type="entry name" value="Metallo-B-lactamas"/>
</dbReference>
<feature type="domain" description="Metallo-beta-lactamase" evidence="1">
    <location>
        <begin position="43"/>
        <end position="242"/>
    </location>
</feature>
<evidence type="ECO:0000313" key="3">
    <source>
        <dbReference type="Proteomes" id="UP000230208"/>
    </source>
</evidence>
<dbReference type="PANTHER" id="PTHR30619">
    <property type="entry name" value="DNA INTERNALIZATION/COMPETENCE PROTEIN COMEC/REC2"/>
    <property type="match status" value="1"/>
</dbReference>
<evidence type="ECO:0000259" key="1">
    <source>
        <dbReference type="SMART" id="SM00849"/>
    </source>
</evidence>
<dbReference type="EMBL" id="PCXP01000007">
    <property type="protein sequence ID" value="PIR42051.1"/>
    <property type="molecule type" value="Genomic_DNA"/>
</dbReference>
<dbReference type="Proteomes" id="UP000230208">
    <property type="component" value="Unassembled WGS sequence"/>
</dbReference>
<accession>A0A2H0R699</accession>
<sequence length="286" mass="32065">MPKQLKLIHIVILLCLSVFAFSTYSIASQKDGLLKIHFFNVGQGDAIFIETPNGNQVLIDGGPDNKIIQELAKVMSFYDKNIDLIVMTHSDADHLTGLLEVLNRYDVENLIYSDIVRDSSLYNSWKKIVHEEMTNVIDPVAGKIIDLGNDATLTILNPSESLSGKIMEKTNNESVVLKLKYGENEVLLTGDIEAKSERQILLSGNDIKVDILKIAHHGSKTSTIEEFLFETSPEVAIIQVGKNRYGHPTQEILTRLENFGIKYYRNDLDGTIKIVSDGENYKIIKN</sequence>
<dbReference type="Gene3D" id="3.60.15.10">
    <property type="entry name" value="Ribonuclease Z/Hydroxyacylglutathione hydrolase-like"/>
    <property type="match status" value="1"/>
</dbReference>
<protein>
    <recommendedName>
        <fullName evidence="1">Metallo-beta-lactamase domain-containing protein</fullName>
    </recommendedName>
</protein>
<dbReference type="InterPro" id="IPR052159">
    <property type="entry name" value="Competence_DNA_uptake"/>
</dbReference>
<name>A0A2H0R699_9BACT</name>
<dbReference type="SMART" id="SM00849">
    <property type="entry name" value="Lactamase_B"/>
    <property type="match status" value="1"/>
</dbReference>
<dbReference type="AlphaFoldDB" id="A0A2H0R699"/>
<dbReference type="SUPFAM" id="SSF56281">
    <property type="entry name" value="Metallo-hydrolase/oxidoreductase"/>
    <property type="match status" value="1"/>
</dbReference>
<dbReference type="CDD" id="cd07731">
    <property type="entry name" value="ComA-like_MBL-fold"/>
    <property type="match status" value="1"/>
</dbReference>
<proteinExistence type="predicted"/>
<comment type="caution">
    <text evidence="2">The sequence shown here is derived from an EMBL/GenBank/DDBJ whole genome shotgun (WGS) entry which is preliminary data.</text>
</comment>
<organism evidence="2 3">
    <name type="scientific">Candidatus Yanofskybacteria bacterium CG10_big_fil_rev_8_21_14_0_10_37_15</name>
    <dbReference type="NCBI Taxonomy" id="1975097"/>
    <lineage>
        <taxon>Bacteria</taxon>
        <taxon>Candidatus Yanofskyibacteriota</taxon>
    </lineage>
</organism>
<dbReference type="PANTHER" id="PTHR30619:SF7">
    <property type="entry name" value="BETA-LACTAMASE DOMAIN PROTEIN"/>
    <property type="match status" value="1"/>
</dbReference>